<dbReference type="InterPro" id="IPR005133">
    <property type="entry name" value="PhaG_MnhG_YufB"/>
</dbReference>
<dbReference type="AlphaFoldDB" id="A0A916ZZM2"/>
<name>A0A916ZZM2_9FLAO</name>
<feature type="transmembrane region" description="Helical" evidence="2">
    <location>
        <begin position="63"/>
        <end position="84"/>
    </location>
</feature>
<protein>
    <recommendedName>
        <fullName evidence="5">Multisubunit sodium/proton antiporter, MrpG subunit</fullName>
    </recommendedName>
</protein>
<keyword evidence="2" id="KW-0812">Transmembrane</keyword>
<feature type="region of interest" description="Disordered" evidence="1">
    <location>
        <begin position="114"/>
        <end position="143"/>
    </location>
</feature>
<dbReference type="EMBL" id="BMGL01000011">
    <property type="protein sequence ID" value="GGE18273.1"/>
    <property type="molecule type" value="Genomic_DNA"/>
</dbReference>
<dbReference type="PANTHER" id="PTHR34703:SF1">
    <property type="entry name" value="ANTIPORTER SUBUNIT MNHG2-RELATED"/>
    <property type="match status" value="1"/>
</dbReference>
<evidence type="ECO:0000313" key="3">
    <source>
        <dbReference type="EMBL" id="GGE18273.1"/>
    </source>
</evidence>
<sequence length="143" mass="15917">MTDIFIFILATLGAIFAMLAAIGILRMPDTYLRISVTTKAATLGIGLILGAAALYFGDFAVSTRVQAIIIFIVLTAPVGAHLIGRTSYFTGNKMWKNSVIDELEGKYDKKKHQLLSEDVKKQHQKEEQKKEADGRKKAEEDKW</sequence>
<accession>A0A916ZZM2</accession>
<dbReference type="RefSeq" id="WP_188406652.1">
    <property type="nucleotide sequence ID" value="NZ_BMGL01000011.1"/>
</dbReference>
<keyword evidence="2" id="KW-1133">Transmembrane helix</keyword>
<dbReference type="PANTHER" id="PTHR34703">
    <property type="entry name" value="ANTIPORTER SUBUNIT MNHG2-RELATED"/>
    <property type="match status" value="1"/>
</dbReference>
<dbReference type="GO" id="GO:0015385">
    <property type="term" value="F:sodium:proton antiporter activity"/>
    <property type="evidence" value="ECO:0007669"/>
    <property type="project" value="TreeGrafter"/>
</dbReference>
<dbReference type="Proteomes" id="UP000599688">
    <property type="component" value="Unassembled WGS sequence"/>
</dbReference>
<feature type="transmembrane region" description="Helical" evidence="2">
    <location>
        <begin position="37"/>
        <end position="57"/>
    </location>
</feature>
<evidence type="ECO:0000256" key="1">
    <source>
        <dbReference type="SAM" id="MobiDB-lite"/>
    </source>
</evidence>
<gene>
    <name evidence="3" type="ORF">GCM10010831_19360</name>
</gene>
<proteinExistence type="predicted"/>
<dbReference type="NCBIfam" id="TIGR01300">
    <property type="entry name" value="CPA3_mnhG_phaG"/>
    <property type="match status" value="1"/>
</dbReference>
<evidence type="ECO:0008006" key="5">
    <source>
        <dbReference type="Google" id="ProtNLM"/>
    </source>
</evidence>
<evidence type="ECO:0000313" key="4">
    <source>
        <dbReference type="Proteomes" id="UP000599688"/>
    </source>
</evidence>
<dbReference type="Pfam" id="PF03334">
    <property type="entry name" value="PhaG_MnhG_YufB"/>
    <property type="match status" value="1"/>
</dbReference>
<keyword evidence="4" id="KW-1185">Reference proteome</keyword>
<comment type="caution">
    <text evidence="3">The sequence shown here is derived from an EMBL/GenBank/DDBJ whole genome shotgun (WGS) entry which is preliminary data.</text>
</comment>
<organism evidence="3 4">
    <name type="scientific">Psychroflexus salis</name>
    <dbReference type="NCBI Taxonomy" id="1526574"/>
    <lineage>
        <taxon>Bacteria</taxon>
        <taxon>Pseudomonadati</taxon>
        <taxon>Bacteroidota</taxon>
        <taxon>Flavobacteriia</taxon>
        <taxon>Flavobacteriales</taxon>
        <taxon>Flavobacteriaceae</taxon>
        <taxon>Psychroflexus</taxon>
    </lineage>
</organism>
<feature type="transmembrane region" description="Helical" evidence="2">
    <location>
        <begin position="6"/>
        <end position="25"/>
    </location>
</feature>
<dbReference type="NCBIfam" id="NF009314">
    <property type="entry name" value="PRK12674.1-2"/>
    <property type="match status" value="1"/>
</dbReference>
<reference evidence="3 4" key="1">
    <citation type="journal article" date="2014" name="Int. J. Syst. Evol. Microbiol.">
        <title>Complete genome sequence of Corynebacterium casei LMG S-19264T (=DSM 44701T), isolated from a smear-ripened cheese.</title>
        <authorList>
            <consortium name="US DOE Joint Genome Institute (JGI-PGF)"/>
            <person name="Walter F."/>
            <person name="Albersmeier A."/>
            <person name="Kalinowski J."/>
            <person name="Ruckert C."/>
        </authorList>
    </citation>
    <scope>NUCLEOTIDE SEQUENCE [LARGE SCALE GENOMIC DNA]</scope>
    <source>
        <strain evidence="3 4">CGMCC 1.12925</strain>
    </source>
</reference>
<keyword evidence="2" id="KW-0472">Membrane</keyword>
<evidence type="ECO:0000256" key="2">
    <source>
        <dbReference type="SAM" id="Phobius"/>
    </source>
</evidence>